<feature type="non-terminal residue" evidence="4">
    <location>
        <position position="1"/>
    </location>
</feature>
<feature type="signal peptide" evidence="3">
    <location>
        <begin position="1"/>
        <end position="23"/>
    </location>
</feature>
<dbReference type="InterPro" id="IPR051099">
    <property type="entry name" value="AGR/TXD"/>
</dbReference>
<evidence type="ECO:0000256" key="3">
    <source>
        <dbReference type="SAM" id="SignalP"/>
    </source>
</evidence>
<gene>
    <name evidence="4" type="primary">Agr3</name>
    <name evidence="4" type="ORF">CIRPEC_R14517</name>
</gene>
<feature type="chain" id="PRO_5029841574" evidence="3">
    <location>
        <begin position="24"/>
        <end position="175"/>
    </location>
</feature>
<organism evidence="4 5">
    <name type="scientific">Circaetus pectoralis</name>
    <name type="common">black-chested snake-eagle</name>
    <dbReference type="NCBI Taxonomy" id="321084"/>
    <lineage>
        <taxon>Eukaryota</taxon>
        <taxon>Metazoa</taxon>
        <taxon>Chordata</taxon>
        <taxon>Craniata</taxon>
        <taxon>Vertebrata</taxon>
        <taxon>Euteleostomi</taxon>
        <taxon>Archelosauria</taxon>
        <taxon>Archosauria</taxon>
        <taxon>Dinosauria</taxon>
        <taxon>Saurischia</taxon>
        <taxon>Theropoda</taxon>
        <taxon>Coelurosauria</taxon>
        <taxon>Aves</taxon>
        <taxon>Neognathae</taxon>
        <taxon>Neoaves</taxon>
        <taxon>Telluraves</taxon>
        <taxon>Accipitrimorphae</taxon>
        <taxon>Accipitriformes</taxon>
        <taxon>Accipitridae</taxon>
        <taxon>Accipitrinae</taxon>
        <taxon>Circaetus</taxon>
    </lineage>
</organism>
<dbReference type="EMBL" id="VZZV01000288">
    <property type="protein sequence ID" value="NXW18498.1"/>
    <property type="molecule type" value="Genomic_DNA"/>
</dbReference>
<dbReference type="AlphaFoldDB" id="A0A7L4A0J2"/>
<sequence>IMVHSTLALSLLLIAVSSNLAMAIKKEKRAPQTLSRGWGDEITWVQTYEEGLYQAKKSLWPMWCLNTDGKAEFEMDFKMIMSFLALKKAFAENEEIQEMAQNNFVMLNLMHETTDKNLSPDGQYVPRIMFVDPSLTVRADITGRYSNRLYTYEPQDIPFLIENMKKALRLIQTEL</sequence>
<accession>A0A7L4A0J2</accession>
<reference evidence="4 5" key="1">
    <citation type="submission" date="2019-09" db="EMBL/GenBank/DDBJ databases">
        <title>Bird 10,000 Genomes (B10K) Project - Family phase.</title>
        <authorList>
            <person name="Zhang G."/>
        </authorList>
    </citation>
    <scope>NUCLEOTIDE SEQUENCE [LARGE SCALE GENOMIC DNA]</scope>
    <source>
        <strain evidence="4">B10K-DU-010-60</strain>
        <tissue evidence="4">Muscle</tissue>
    </source>
</reference>
<evidence type="ECO:0000313" key="4">
    <source>
        <dbReference type="EMBL" id="NXW18498.1"/>
    </source>
</evidence>
<protein>
    <submittedName>
        <fullName evidence="4">AGR3 protein</fullName>
    </submittedName>
</protein>
<dbReference type="Proteomes" id="UP000562238">
    <property type="component" value="Unassembled WGS sequence"/>
</dbReference>
<feature type="non-terminal residue" evidence="4">
    <location>
        <position position="175"/>
    </location>
</feature>
<proteinExistence type="inferred from homology"/>
<keyword evidence="5" id="KW-1185">Reference proteome</keyword>
<evidence type="ECO:0000256" key="1">
    <source>
        <dbReference type="ARBA" id="ARBA00022729"/>
    </source>
</evidence>
<keyword evidence="1 3" id="KW-0732">Signal</keyword>
<comment type="caution">
    <text evidence="4">The sequence shown here is derived from an EMBL/GenBank/DDBJ whole genome shotgun (WGS) entry which is preliminary data.</text>
</comment>
<dbReference type="Pfam" id="PF13899">
    <property type="entry name" value="Thioredoxin_7"/>
    <property type="match status" value="1"/>
</dbReference>
<dbReference type="GO" id="GO:0002162">
    <property type="term" value="F:dystroglycan binding"/>
    <property type="evidence" value="ECO:0007669"/>
    <property type="project" value="TreeGrafter"/>
</dbReference>
<dbReference type="FunFam" id="3.40.30.10:FF:000036">
    <property type="entry name" value="anterior gradient protein 2 homolog"/>
    <property type="match status" value="1"/>
</dbReference>
<name>A0A7L4A0J2_9AVES</name>
<dbReference type="PANTHER" id="PTHR15337:SF5">
    <property type="entry name" value="ANTERIOR GRADIENT PROTEIN 3"/>
    <property type="match status" value="1"/>
</dbReference>
<evidence type="ECO:0000313" key="5">
    <source>
        <dbReference type="Proteomes" id="UP000562238"/>
    </source>
</evidence>
<dbReference type="GO" id="GO:0005783">
    <property type="term" value="C:endoplasmic reticulum"/>
    <property type="evidence" value="ECO:0007669"/>
    <property type="project" value="TreeGrafter"/>
</dbReference>
<comment type="similarity">
    <text evidence="2">Belongs to the AGR family.</text>
</comment>
<dbReference type="PANTHER" id="PTHR15337">
    <property type="entry name" value="ANTERIOR GRADIENT PROTEIN-RELATED"/>
    <property type="match status" value="1"/>
</dbReference>
<dbReference type="Gene3D" id="3.40.30.10">
    <property type="entry name" value="Glutaredoxin"/>
    <property type="match status" value="2"/>
</dbReference>
<evidence type="ECO:0000256" key="2">
    <source>
        <dbReference type="ARBA" id="ARBA00038124"/>
    </source>
</evidence>